<keyword evidence="3 5" id="KW-0479">Metal-binding</keyword>
<dbReference type="InterPro" id="IPR050529">
    <property type="entry name" value="CYP450_sterol_14alpha_dmase"/>
</dbReference>
<organism evidence="7 8">
    <name type="scientific">Sodiomyces alkalinus (strain CBS 110278 / VKM F-3762 / F11)</name>
    <name type="common">Alkaliphilic filamentous fungus</name>
    <dbReference type="NCBI Taxonomy" id="1314773"/>
    <lineage>
        <taxon>Eukaryota</taxon>
        <taxon>Fungi</taxon>
        <taxon>Dikarya</taxon>
        <taxon>Ascomycota</taxon>
        <taxon>Pezizomycotina</taxon>
        <taxon>Sordariomycetes</taxon>
        <taxon>Hypocreomycetidae</taxon>
        <taxon>Glomerellales</taxon>
        <taxon>Plectosphaerellaceae</taxon>
        <taxon>Sodiomyces</taxon>
    </lineage>
</organism>
<evidence type="ECO:0000313" key="8">
    <source>
        <dbReference type="Proteomes" id="UP000272025"/>
    </source>
</evidence>
<evidence type="ECO:0000256" key="2">
    <source>
        <dbReference type="ARBA" id="ARBA00022617"/>
    </source>
</evidence>
<gene>
    <name evidence="7" type="ORF">SODALDRAFT_333575</name>
</gene>
<dbReference type="PANTHER" id="PTHR24304">
    <property type="entry name" value="CYTOCHROME P450 FAMILY 7"/>
    <property type="match status" value="1"/>
</dbReference>
<comment type="cofactor">
    <cofactor evidence="5">
        <name>heme</name>
        <dbReference type="ChEBI" id="CHEBI:30413"/>
    </cofactor>
</comment>
<dbReference type="PRINTS" id="PR00463">
    <property type="entry name" value="EP450I"/>
</dbReference>
<protein>
    <submittedName>
        <fullName evidence="7">Cytochrome P450</fullName>
    </submittedName>
</protein>
<dbReference type="SUPFAM" id="SSF48264">
    <property type="entry name" value="Cytochrome P450"/>
    <property type="match status" value="1"/>
</dbReference>
<keyword evidence="4 5" id="KW-0408">Iron</keyword>
<dbReference type="OrthoDB" id="1470350at2759"/>
<dbReference type="Pfam" id="PF00067">
    <property type="entry name" value="p450"/>
    <property type="match status" value="1"/>
</dbReference>
<comment type="similarity">
    <text evidence="1">Belongs to the cytochrome P450 family.</text>
</comment>
<keyword evidence="6" id="KW-0812">Transmembrane</keyword>
<sequence length="556" mass="63124">MDVESSYAATVITLVAHDARLGLPLLALLSLLGWRLYTFTILPWLYPNDPKEYPYWIPGLGHLRSFFKDSNKLLSDARLYFHDSREPFALTVAGQKWYVLLRPEDVTSTYKMDESSLSYDIFAVEVMRMVGITEEGVRKAFQTQPVEKYGAQTAATPYKHLVRLCKEYQLVQLSPGPRLDRLLGQAIGQFNLRLDLQSIRTWGAGWYANSTTSAPGSVDVSLYNWVSDVFIDFGTRAYFGDLLQDIAPDITRTFMAFDALSWQAMYQYPSFLCGEMTRAKGKLQNAMAEYFASPKDQREDISWFISKVEEEMDRLDIAASDRAIFFFQLYWRYVPFSSISRLCKEKKKKKITPLTVPSINGNTRKAPFWMLSHLLFNPTLLDLIRAETEPAISKNGIDLSHLLNTQTCPHLNSVWDETIRLAAYAASVRFLARDLQLGGKTLRKGNRLMMPQRQLHFSEEAFGADAAAFHPDRFLEDPALRRHPCLRPFGGGASMCPGRNLAKQATLAFVAMAVRRFEMVVEPPGQPFPEAAEGKPSIGLVDVQEGYDLKVRLRAR</sequence>
<dbReference type="CDD" id="cd11040">
    <property type="entry name" value="CYP7_CYP8-like"/>
    <property type="match status" value="1"/>
</dbReference>
<dbReference type="Gene3D" id="1.10.630.10">
    <property type="entry name" value="Cytochrome P450"/>
    <property type="match status" value="1"/>
</dbReference>
<dbReference type="GO" id="GO:0008395">
    <property type="term" value="F:steroid hydroxylase activity"/>
    <property type="evidence" value="ECO:0007669"/>
    <property type="project" value="TreeGrafter"/>
</dbReference>
<dbReference type="GeneID" id="39580495"/>
<feature type="transmembrane region" description="Helical" evidence="6">
    <location>
        <begin position="21"/>
        <end position="46"/>
    </location>
</feature>
<dbReference type="STRING" id="1314773.A0A3N2PTJ4"/>
<dbReference type="InterPro" id="IPR001128">
    <property type="entry name" value="Cyt_P450"/>
</dbReference>
<keyword evidence="6" id="KW-0472">Membrane</keyword>
<evidence type="ECO:0000256" key="1">
    <source>
        <dbReference type="ARBA" id="ARBA00010617"/>
    </source>
</evidence>
<dbReference type="EMBL" id="ML119056">
    <property type="protein sequence ID" value="ROT37825.1"/>
    <property type="molecule type" value="Genomic_DNA"/>
</dbReference>
<dbReference type="PANTHER" id="PTHR24304:SF2">
    <property type="entry name" value="24-HYDROXYCHOLESTEROL 7-ALPHA-HYDROXYLASE"/>
    <property type="match status" value="1"/>
</dbReference>
<name>A0A3N2PTJ4_SODAK</name>
<dbReference type="InterPro" id="IPR002401">
    <property type="entry name" value="Cyt_P450_E_grp-I"/>
</dbReference>
<feature type="binding site" description="axial binding residue" evidence="5">
    <location>
        <position position="496"/>
    </location>
    <ligand>
        <name>heme</name>
        <dbReference type="ChEBI" id="CHEBI:30413"/>
    </ligand>
    <ligandPart>
        <name>Fe</name>
        <dbReference type="ChEBI" id="CHEBI:18248"/>
    </ligandPart>
</feature>
<dbReference type="InterPro" id="IPR036396">
    <property type="entry name" value="Cyt_P450_sf"/>
</dbReference>
<keyword evidence="8" id="KW-1185">Reference proteome</keyword>
<dbReference type="Proteomes" id="UP000272025">
    <property type="component" value="Unassembled WGS sequence"/>
</dbReference>
<dbReference type="GO" id="GO:0016705">
    <property type="term" value="F:oxidoreductase activity, acting on paired donors, with incorporation or reduction of molecular oxygen"/>
    <property type="evidence" value="ECO:0007669"/>
    <property type="project" value="InterPro"/>
</dbReference>
<evidence type="ECO:0000256" key="6">
    <source>
        <dbReference type="SAM" id="Phobius"/>
    </source>
</evidence>
<dbReference type="AlphaFoldDB" id="A0A3N2PTJ4"/>
<dbReference type="GO" id="GO:0005506">
    <property type="term" value="F:iron ion binding"/>
    <property type="evidence" value="ECO:0007669"/>
    <property type="project" value="InterPro"/>
</dbReference>
<reference evidence="7 8" key="1">
    <citation type="journal article" date="2018" name="Mol. Ecol.">
        <title>The obligate alkalophilic soda-lake fungus Sodiomyces alkalinus has shifted to a protein diet.</title>
        <authorList>
            <person name="Grum-Grzhimaylo A.A."/>
            <person name="Falkoski D.L."/>
            <person name="van den Heuvel J."/>
            <person name="Valero-Jimenez C.A."/>
            <person name="Min B."/>
            <person name="Choi I.G."/>
            <person name="Lipzen A."/>
            <person name="Daum C.G."/>
            <person name="Aanen D.K."/>
            <person name="Tsang A."/>
            <person name="Henrissat B."/>
            <person name="Bilanenko E.N."/>
            <person name="de Vries R.P."/>
            <person name="van Kan J.A.L."/>
            <person name="Grigoriev I.V."/>
            <person name="Debets A.J.M."/>
        </authorList>
    </citation>
    <scope>NUCLEOTIDE SEQUENCE [LARGE SCALE GENOMIC DNA]</scope>
    <source>
        <strain evidence="7 8">F11</strain>
    </source>
</reference>
<keyword evidence="2 5" id="KW-0349">Heme</keyword>
<dbReference type="GO" id="GO:0020037">
    <property type="term" value="F:heme binding"/>
    <property type="evidence" value="ECO:0007669"/>
    <property type="project" value="InterPro"/>
</dbReference>
<evidence type="ECO:0000256" key="5">
    <source>
        <dbReference type="PIRSR" id="PIRSR602401-1"/>
    </source>
</evidence>
<evidence type="ECO:0000256" key="3">
    <source>
        <dbReference type="ARBA" id="ARBA00022723"/>
    </source>
</evidence>
<evidence type="ECO:0000256" key="4">
    <source>
        <dbReference type="ARBA" id="ARBA00023004"/>
    </source>
</evidence>
<evidence type="ECO:0000313" key="7">
    <source>
        <dbReference type="EMBL" id="ROT37825.1"/>
    </source>
</evidence>
<keyword evidence="6" id="KW-1133">Transmembrane helix</keyword>
<accession>A0A3N2PTJ4</accession>
<dbReference type="RefSeq" id="XP_028465631.1">
    <property type="nucleotide sequence ID" value="XM_028612017.1"/>
</dbReference>
<proteinExistence type="inferred from homology"/>